<dbReference type="Gene3D" id="3.50.50.60">
    <property type="entry name" value="FAD/NAD(P)-binding domain"/>
    <property type="match status" value="2"/>
</dbReference>
<dbReference type="Proteomes" id="UP000037712">
    <property type="component" value="Unassembled WGS sequence"/>
</dbReference>
<keyword evidence="2" id="KW-0560">Oxidoreductase</keyword>
<protein>
    <submittedName>
        <fullName evidence="6">Thioredoxin reductase</fullName>
    </submittedName>
</protein>
<dbReference type="Pfam" id="PF07992">
    <property type="entry name" value="Pyr_redox_2"/>
    <property type="match status" value="1"/>
</dbReference>
<organism evidence="6 7">
    <name type="scientific">Rhodococcus rhodochrous KG-21</name>
    <dbReference type="NCBI Taxonomy" id="1441923"/>
    <lineage>
        <taxon>Bacteria</taxon>
        <taxon>Bacillati</taxon>
        <taxon>Actinomycetota</taxon>
        <taxon>Actinomycetes</taxon>
        <taxon>Mycobacteriales</taxon>
        <taxon>Nocardiaceae</taxon>
        <taxon>Rhodococcus</taxon>
    </lineage>
</organism>
<sequence>MTENESFDVVVVGGGAAGLSGAMVLGRSRRRVLVIDAGEPRNAPADHAHNYLGREGVPPLGLLADGRAEVAAYGVELASDRVTAVTRTEHGFTVATGSGREITTRRVLVAAGVVDALPDVPGLAERWGRDVLHCPYCHGWEVRGRAIAILATSPVAGHQGLLFRQVTDDIVLVVADGVELPPADVERMAAIGVRIEHGTAREVVTDGDRLIGLRLADGSLLEREAIVVASRPQVHLDFLAPLDLEPQPVELGGARLGSVIAVDPVGATTVPGLYAAGNATDISMTLIGSAAHGNRVGAFLNADLATEDADRAVAERRAEMFEQPAWEDRYSGERVWSGRVNPQLEAEASSLTPGRALDVGCGEGADTVWLAGRGWSVTALDFAVAALEKTAAHAAEAGVGDRVTTLAADVRSWQSGRQRWDLVSSQFLHLPDGGMVDLTRRLGSAVAPGGTLLVVGHHPDDLATGLRHGHHSFLFTPESLIPALEDGGWEIEVCEVRSRTTAHPHSGEQVTVRDSVLRARRLD</sequence>
<dbReference type="SUPFAM" id="SSF53335">
    <property type="entry name" value="S-adenosyl-L-methionine-dependent methyltransferases"/>
    <property type="match status" value="1"/>
</dbReference>
<evidence type="ECO:0000256" key="1">
    <source>
        <dbReference type="ARBA" id="ARBA00022630"/>
    </source>
</evidence>
<dbReference type="RefSeq" id="WP_054370915.1">
    <property type="nucleotide sequence ID" value="NZ_AZYO01000001.1"/>
</dbReference>
<dbReference type="Pfam" id="PF13649">
    <property type="entry name" value="Methyltransf_25"/>
    <property type="match status" value="1"/>
</dbReference>
<evidence type="ECO:0000259" key="5">
    <source>
        <dbReference type="Pfam" id="PF13649"/>
    </source>
</evidence>
<comment type="catalytic activity">
    <reaction evidence="3">
        <text>[thioredoxin]-dithiol + NADP(+) = [thioredoxin]-disulfide + NADPH + H(+)</text>
        <dbReference type="Rhea" id="RHEA:20345"/>
        <dbReference type="Rhea" id="RHEA-COMP:10698"/>
        <dbReference type="Rhea" id="RHEA-COMP:10700"/>
        <dbReference type="ChEBI" id="CHEBI:15378"/>
        <dbReference type="ChEBI" id="CHEBI:29950"/>
        <dbReference type="ChEBI" id="CHEBI:50058"/>
        <dbReference type="ChEBI" id="CHEBI:57783"/>
        <dbReference type="ChEBI" id="CHEBI:58349"/>
        <dbReference type="EC" id="1.8.1.9"/>
    </reaction>
</comment>
<comment type="caution">
    <text evidence="6">The sequence shown here is derived from an EMBL/GenBank/DDBJ whole genome shotgun (WGS) entry which is preliminary data.</text>
</comment>
<name>A0A0M9WQV7_RHORH</name>
<dbReference type="InterPro" id="IPR029063">
    <property type="entry name" value="SAM-dependent_MTases_sf"/>
</dbReference>
<dbReference type="EMBL" id="AZYO01000001">
    <property type="protein sequence ID" value="KOS58171.1"/>
    <property type="molecule type" value="Genomic_DNA"/>
</dbReference>
<reference evidence="6 7" key="1">
    <citation type="journal article" date="2015" name="Genome Announc.">
        <title>Draft Genome Sequence of Rhodococcus rhodochrous Strain KG-21, a Soil Isolate from Oil Fields of Krishna-Godavari Basin, India.</title>
        <authorList>
            <person name="Dawar C."/>
            <person name="Aggarwal R.K."/>
        </authorList>
    </citation>
    <scope>NUCLEOTIDE SEQUENCE [LARGE SCALE GENOMIC DNA]</scope>
    <source>
        <strain evidence="6 7">KG-21</strain>
    </source>
</reference>
<dbReference type="InterPro" id="IPR050097">
    <property type="entry name" value="Ferredoxin-NADP_redctase_2"/>
</dbReference>
<dbReference type="Gene3D" id="3.40.50.150">
    <property type="entry name" value="Vaccinia Virus protein VP39"/>
    <property type="match status" value="1"/>
</dbReference>
<evidence type="ECO:0000256" key="3">
    <source>
        <dbReference type="ARBA" id="ARBA00048132"/>
    </source>
</evidence>
<dbReference type="PRINTS" id="PR00368">
    <property type="entry name" value="FADPNR"/>
</dbReference>
<dbReference type="PRINTS" id="PR00469">
    <property type="entry name" value="PNDRDTASEII"/>
</dbReference>
<dbReference type="InterPro" id="IPR023753">
    <property type="entry name" value="FAD/NAD-binding_dom"/>
</dbReference>
<dbReference type="InterPro" id="IPR041698">
    <property type="entry name" value="Methyltransf_25"/>
</dbReference>
<keyword evidence="1" id="KW-0285">Flavoprotein</keyword>
<dbReference type="InterPro" id="IPR036188">
    <property type="entry name" value="FAD/NAD-bd_sf"/>
</dbReference>
<evidence type="ECO:0000313" key="7">
    <source>
        <dbReference type="Proteomes" id="UP000037712"/>
    </source>
</evidence>
<evidence type="ECO:0000259" key="4">
    <source>
        <dbReference type="Pfam" id="PF07992"/>
    </source>
</evidence>
<evidence type="ECO:0000256" key="2">
    <source>
        <dbReference type="ARBA" id="ARBA00023002"/>
    </source>
</evidence>
<feature type="domain" description="Methyltransferase" evidence="5">
    <location>
        <begin position="357"/>
        <end position="450"/>
    </location>
</feature>
<reference evidence="7" key="2">
    <citation type="submission" date="2015-01" db="EMBL/GenBank/DDBJ databases">
        <title>Draft genome sequence of potential hydrocarbon metabolising strain of Rhodococcus rhodochrous.</title>
        <authorList>
            <person name="Aggarwal R.K."/>
            <person name="Dawar C."/>
        </authorList>
    </citation>
    <scope>NUCLEOTIDE SEQUENCE [LARGE SCALE GENOMIC DNA]</scope>
    <source>
        <strain evidence="7">KG-21</strain>
    </source>
</reference>
<dbReference type="PATRIC" id="fig|1441923.3.peg.216"/>
<dbReference type="SUPFAM" id="SSF51905">
    <property type="entry name" value="FAD/NAD(P)-binding domain"/>
    <property type="match status" value="1"/>
</dbReference>
<proteinExistence type="predicted"/>
<dbReference type="CDD" id="cd02440">
    <property type="entry name" value="AdoMet_MTases"/>
    <property type="match status" value="1"/>
</dbReference>
<dbReference type="GO" id="GO:0004791">
    <property type="term" value="F:thioredoxin-disulfide reductase (NADPH) activity"/>
    <property type="evidence" value="ECO:0007669"/>
    <property type="project" value="UniProtKB-EC"/>
</dbReference>
<dbReference type="AlphaFoldDB" id="A0A0M9WQV7"/>
<accession>A0A0M9WQV7</accession>
<gene>
    <name evidence="6" type="ORF">Z051_00970</name>
</gene>
<evidence type="ECO:0000313" key="6">
    <source>
        <dbReference type="EMBL" id="KOS58171.1"/>
    </source>
</evidence>
<dbReference type="PANTHER" id="PTHR48105">
    <property type="entry name" value="THIOREDOXIN REDUCTASE 1-RELATED-RELATED"/>
    <property type="match status" value="1"/>
</dbReference>
<feature type="domain" description="FAD/NAD(P)-binding" evidence="4">
    <location>
        <begin position="7"/>
        <end position="286"/>
    </location>
</feature>